<dbReference type="InterPro" id="IPR045851">
    <property type="entry name" value="AMP-bd_C_sf"/>
</dbReference>
<proteinExistence type="inferred from homology"/>
<dbReference type="Gene3D" id="3.30.300.30">
    <property type="match status" value="1"/>
</dbReference>
<dbReference type="InterPro" id="IPR020845">
    <property type="entry name" value="AMP-binding_CS"/>
</dbReference>
<dbReference type="PROSITE" id="PS00455">
    <property type="entry name" value="AMP_BINDING"/>
    <property type="match status" value="1"/>
</dbReference>
<comment type="similarity">
    <text evidence="1">Belongs to the ATP-dependent AMP-binding enzyme family.</text>
</comment>
<reference evidence="7" key="2">
    <citation type="submission" date="2016-10" db="EMBL/GenBank/DDBJ databases">
        <authorList>
            <person name="Varghese N."/>
        </authorList>
    </citation>
    <scope>NUCLEOTIDE SEQUENCE [LARGE SCALE GENOMIC DNA]</scope>
    <source>
        <strain evidence="7">DSM 12489</strain>
    </source>
</reference>
<dbReference type="AlphaFoldDB" id="A0A1H2QXT8"/>
<name>A0A1H2QXT8_9BACL</name>
<evidence type="ECO:0000256" key="2">
    <source>
        <dbReference type="ARBA" id="ARBA00022598"/>
    </source>
</evidence>
<keyword evidence="7" id="KW-1185">Reference proteome</keyword>
<protein>
    <submittedName>
        <fullName evidence="5">AMP-binding protein</fullName>
    </submittedName>
    <submittedName>
        <fullName evidence="6">Cyclohexanecarboxylate-CoA ligase</fullName>
    </submittedName>
</protein>
<dbReference type="EMBL" id="BSRA01000004">
    <property type="protein sequence ID" value="GLV13256.1"/>
    <property type="molecule type" value="Genomic_DNA"/>
</dbReference>
<dbReference type="SUPFAM" id="SSF56801">
    <property type="entry name" value="Acetyl-CoA synthetase-like"/>
    <property type="match status" value="1"/>
</dbReference>
<dbReference type="InterPro" id="IPR000873">
    <property type="entry name" value="AMP-dep_synth/lig_dom"/>
</dbReference>
<dbReference type="InterPro" id="IPR025110">
    <property type="entry name" value="AMP-bd_C"/>
</dbReference>
<dbReference type="InterPro" id="IPR042099">
    <property type="entry name" value="ANL_N_sf"/>
</dbReference>
<dbReference type="GO" id="GO:0006631">
    <property type="term" value="P:fatty acid metabolic process"/>
    <property type="evidence" value="ECO:0007669"/>
    <property type="project" value="TreeGrafter"/>
</dbReference>
<sequence length="552" mass="60827">MFDFEGRTLTRERAQLYIDKGFWTEESFVDVFYNDVQQYPNFVHRDEEREASYAQLWNEIEAVAASLYEMGVRKGDTVALQLPNALDYVVGVFAAARIGAIGVSLQIDLGRQALMTSLKTSRAKVWIIADYFRGQPLYDMAVSLKAELPDLKEIVLQGDPERAPEGALTFASLRDSGKHLDETDLAANRPGALDAFLMVFTSGTTGSPKGVVHYHANYLWAARAYAKNFGYDPGEGVLCLAPICHQTGMLAGVMMTVAKGGRIMLLERFSAARVLKWIEEYRPTYLVGAPPHVIHVANAPNLKTTDTASVKLFIYAGAPVPSAVLSQLQADSGIKVGCMFGWSEGFLATATRPDDPLEALSSTVGFAIPGTEVRLVDEDGHDVKPGEPGEMWSRGPNFSAGYYQNPTAAHKQWDADGWFHSGDVLRQDENGRYVFIARADDIINRGGTKIDPKTVEDAISKHPSVENVAVVGAPDATLGQHTVACVILREGHEALSLKELREFLAEQGLAKFQFPDRLELMKEFPQTHSGKIKKKDLRERFRLEAEGQANGR</sequence>
<reference evidence="5" key="3">
    <citation type="submission" date="2023-02" db="EMBL/GenBank/DDBJ databases">
        <title>Proposal of a novel subspecies: Alicyclobacillus hesperidum subspecies aegle.</title>
        <authorList>
            <person name="Goto K."/>
            <person name="Fujii T."/>
            <person name="Yasui K."/>
            <person name="Mochida K."/>
            <person name="Kato-Tanaka Y."/>
            <person name="Morohoshi S."/>
            <person name="An S.Y."/>
            <person name="Kasai H."/>
            <person name="Yokota A."/>
        </authorList>
    </citation>
    <scope>NUCLEOTIDE SEQUENCE</scope>
    <source>
        <strain evidence="5">DSM 12766</strain>
    </source>
</reference>
<gene>
    <name evidence="5" type="ORF">Heshes_09400</name>
    <name evidence="6" type="ORF">SAMN04489725_10291</name>
</gene>
<dbReference type="STRING" id="89784.SAMN04489725_10291"/>
<dbReference type="Pfam" id="PF13193">
    <property type="entry name" value="AMP-binding_C"/>
    <property type="match status" value="1"/>
</dbReference>
<dbReference type="Proteomes" id="UP001157137">
    <property type="component" value="Unassembled WGS sequence"/>
</dbReference>
<evidence type="ECO:0000259" key="3">
    <source>
        <dbReference type="Pfam" id="PF00501"/>
    </source>
</evidence>
<dbReference type="PANTHER" id="PTHR43201:SF5">
    <property type="entry name" value="MEDIUM-CHAIN ACYL-COA LIGASE ACSF2, MITOCHONDRIAL"/>
    <property type="match status" value="1"/>
</dbReference>
<dbReference type="EMBL" id="FNOJ01000002">
    <property type="protein sequence ID" value="SDW12022.1"/>
    <property type="molecule type" value="Genomic_DNA"/>
</dbReference>
<feature type="domain" description="AMP-binding enzyme C-terminal" evidence="4">
    <location>
        <begin position="455"/>
        <end position="531"/>
    </location>
</feature>
<evidence type="ECO:0000259" key="4">
    <source>
        <dbReference type="Pfam" id="PF13193"/>
    </source>
</evidence>
<dbReference type="RefSeq" id="WP_040289618.1">
    <property type="nucleotide sequence ID" value="NZ_BSRA01000004.1"/>
</dbReference>
<evidence type="ECO:0000256" key="1">
    <source>
        <dbReference type="ARBA" id="ARBA00006432"/>
    </source>
</evidence>
<accession>A0A1H2QXT8</accession>
<dbReference type="PANTHER" id="PTHR43201">
    <property type="entry name" value="ACYL-COA SYNTHETASE"/>
    <property type="match status" value="1"/>
</dbReference>
<evidence type="ECO:0000313" key="7">
    <source>
        <dbReference type="Proteomes" id="UP000182589"/>
    </source>
</evidence>
<evidence type="ECO:0000313" key="5">
    <source>
        <dbReference type="EMBL" id="GLV13256.1"/>
    </source>
</evidence>
<evidence type="ECO:0000313" key="6">
    <source>
        <dbReference type="EMBL" id="SDW12022.1"/>
    </source>
</evidence>
<feature type="domain" description="AMP-dependent synthetase/ligase" evidence="3">
    <location>
        <begin position="35"/>
        <end position="403"/>
    </location>
</feature>
<dbReference type="GO" id="GO:0031956">
    <property type="term" value="F:medium-chain fatty acid-CoA ligase activity"/>
    <property type="evidence" value="ECO:0007669"/>
    <property type="project" value="TreeGrafter"/>
</dbReference>
<reference evidence="6" key="1">
    <citation type="submission" date="2016-10" db="EMBL/GenBank/DDBJ databases">
        <authorList>
            <person name="de Groot N.N."/>
        </authorList>
    </citation>
    <scope>NUCLEOTIDE SEQUENCE [LARGE SCALE GENOMIC DNA]</scope>
    <source>
        <strain evidence="6">DSM 12489</strain>
    </source>
</reference>
<keyword evidence="2 6" id="KW-0436">Ligase</keyword>
<organism evidence="6 7">
    <name type="scientific">Alicyclobacillus hesperidum</name>
    <dbReference type="NCBI Taxonomy" id="89784"/>
    <lineage>
        <taxon>Bacteria</taxon>
        <taxon>Bacillati</taxon>
        <taxon>Bacillota</taxon>
        <taxon>Bacilli</taxon>
        <taxon>Bacillales</taxon>
        <taxon>Alicyclobacillaceae</taxon>
        <taxon>Alicyclobacillus</taxon>
    </lineage>
</organism>
<dbReference type="Proteomes" id="UP000182589">
    <property type="component" value="Unassembled WGS sequence"/>
</dbReference>
<dbReference type="Pfam" id="PF00501">
    <property type="entry name" value="AMP-binding"/>
    <property type="match status" value="1"/>
</dbReference>
<dbReference type="Gene3D" id="3.40.50.12780">
    <property type="entry name" value="N-terminal domain of ligase-like"/>
    <property type="match status" value="1"/>
</dbReference>